<accession>A0A0L0EU36</accession>
<evidence type="ECO:0000313" key="1">
    <source>
        <dbReference type="EMBL" id="KNC67924.1"/>
    </source>
</evidence>
<reference evidence="2" key="1">
    <citation type="submission" date="2015-07" db="EMBL/GenBank/DDBJ databases">
        <title>Draft genome sequence of a Pseudoalteromonas rubra strain, OCN096, isolated from Kaneohe Bay, Oahu, Hawaii.</title>
        <authorList>
            <person name="Beurmann S."/>
            <person name="Ushijima B."/>
            <person name="Belcaid M."/>
            <person name="Callahan S.M."/>
            <person name="Aeby G.S."/>
        </authorList>
    </citation>
    <scope>NUCLEOTIDE SEQUENCE [LARGE SCALE GENOMIC DNA]</scope>
    <source>
        <strain evidence="2">OCN096</strain>
    </source>
</reference>
<dbReference type="PATRIC" id="fig|43658.6.peg.4816"/>
<proteinExistence type="predicted"/>
<name>A0A0L0EU36_9GAMM</name>
<evidence type="ECO:0000313" key="2">
    <source>
        <dbReference type="Proteomes" id="UP000036850"/>
    </source>
</evidence>
<dbReference type="EMBL" id="LFZX01000043">
    <property type="protein sequence ID" value="KNC67924.1"/>
    <property type="molecule type" value="Genomic_DNA"/>
</dbReference>
<gene>
    <name evidence="1" type="ORF">AC626_07820</name>
</gene>
<protein>
    <submittedName>
        <fullName evidence="1">Uncharacterized protein</fullName>
    </submittedName>
</protein>
<dbReference type="Proteomes" id="UP000036850">
    <property type="component" value="Unassembled WGS sequence"/>
</dbReference>
<comment type="caution">
    <text evidence="1">The sequence shown here is derived from an EMBL/GenBank/DDBJ whole genome shotgun (WGS) entry which is preliminary data.</text>
</comment>
<organism evidence="1 2">
    <name type="scientific">Pseudoalteromonas rubra</name>
    <dbReference type="NCBI Taxonomy" id="43658"/>
    <lineage>
        <taxon>Bacteria</taxon>
        <taxon>Pseudomonadati</taxon>
        <taxon>Pseudomonadota</taxon>
        <taxon>Gammaproteobacteria</taxon>
        <taxon>Alteromonadales</taxon>
        <taxon>Pseudoalteromonadaceae</taxon>
        <taxon>Pseudoalteromonas</taxon>
    </lineage>
</organism>
<dbReference type="AlphaFoldDB" id="A0A0L0EU36"/>
<sequence length="335" mass="37531">MTIIVNNKEIEQLDQFSDKIQTLIQFLSQGEQSVNALIQQSDTLSFSSEAQFVEQLYLGLMNSTLIYLHKIPLSVDVKKLLELSTNDLRDLAVFSSHESDIDKARLTGVLSKYRLVDSANLNKIALFYRRYNLNYHALGWGASFKDQLTLYSVICFSEETYELSNQLVIAACQWATKQAQNLSEFAHYFCVYLAWKNSRHGHTGSPDDLVAMLAPVVINNLDSPVVTYELQAIDLHNAIKQWHEGGKNLGFSSFSAGLLNVVLNIDLDKADVVQAANDYLTALQSALINTLASDSYICQAGECRHYLFNLHHSEAVLNVDSQGCLSLFNHWPVAA</sequence>
<dbReference type="OrthoDB" id="6290412at2"/>